<evidence type="ECO:0000259" key="7">
    <source>
        <dbReference type="Pfam" id="PF00520"/>
    </source>
</evidence>
<dbReference type="Proteomes" id="UP000728032">
    <property type="component" value="Unassembled WGS sequence"/>
</dbReference>
<dbReference type="Gene3D" id="1.10.287.70">
    <property type="match status" value="1"/>
</dbReference>
<dbReference type="PANTHER" id="PTHR10582:SF2">
    <property type="entry name" value="INACTIVE"/>
    <property type="match status" value="1"/>
</dbReference>
<dbReference type="PANTHER" id="PTHR10582">
    <property type="entry name" value="TRANSIENT RECEPTOR POTENTIAL ION CHANNEL PROTEIN"/>
    <property type="match status" value="1"/>
</dbReference>
<organism evidence="8">
    <name type="scientific">Oppiella nova</name>
    <dbReference type="NCBI Taxonomy" id="334625"/>
    <lineage>
        <taxon>Eukaryota</taxon>
        <taxon>Metazoa</taxon>
        <taxon>Ecdysozoa</taxon>
        <taxon>Arthropoda</taxon>
        <taxon>Chelicerata</taxon>
        <taxon>Arachnida</taxon>
        <taxon>Acari</taxon>
        <taxon>Acariformes</taxon>
        <taxon>Sarcoptiformes</taxon>
        <taxon>Oribatida</taxon>
        <taxon>Brachypylina</taxon>
        <taxon>Oppioidea</taxon>
        <taxon>Oppiidae</taxon>
        <taxon>Oppiella</taxon>
    </lineage>
</organism>
<dbReference type="EMBL" id="OC914991">
    <property type="protein sequence ID" value="CAD7638007.1"/>
    <property type="molecule type" value="Genomic_DNA"/>
</dbReference>
<feature type="domain" description="Ion transport" evidence="7">
    <location>
        <begin position="18"/>
        <end position="128"/>
    </location>
</feature>
<evidence type="ECO:0000256" key="6">
    <source>
        <dbReference type="SAM" id="Phobius"/>
    </source>
</evidence>
<keyword evidence="5 6" id="KW-0472">Membrane</keyword>
<dbReference type="GO" id="GO:0098703">
    <property type="term" value="P:calcium ion import across plasma membrane"/>
    <property type="evidence" value="ECO:0007669"/>
    <property type="project" value="TreeGrafter"/>
</dbReference>
<keyword evidence="9" id="KW-1185">Reference proteome</keyword>
<dbReference type="GO" id="GO:0005262">
    <property type="term" value="F:calcium channel activity"/>
    <property type="evidence" value="ECO:0007669"/>
    <property type="project" value="TreeGrafter"/>
</dbReference>
<gene>
    <name evidence="8" type="ORF">ONB1V03_LOCUS1156</name>
</gene>
<comment type="subcellular location">
    <subcellularLocation>
        <location evidence="1">Membrane</location>
        <topology evidence="1">Multi-pass membrane protein</topology>
    </subcellularLocation>
</comment>
<dbReference type="GO" id="GO:0005886">
    <property type="term" value="C:plasma membrane"/>
    <property type="evidence" value="ECO:0007669"/>
    <property type="project" value="TreeGrafter"/>
</dbReference>
<evidence type="ECO:0000313" key="8">
    <source>
        <dbReference type="EMBL" id="CAD7638007.1"/>
    </source>
</evidence>
<feature type="transmembrane region" description="Helical" evidence="6">
    <location>
        <begin position="98"/>
        <end position="126"/>
    </location>
</feature>
<evidence type="ECO:0000256" key="4">
    <source>
        <dbReference type="ARBA" id="ARBA00022989"/>
    </source>
</evidence>
<evidence type="ECO:0000256" key="1">
    <source>
        <dbReference type="ARBA" id="ARBA00004141"/>
    </source>
</evidence>
<dbReference type="AlphaFoldDB" id="A0A7R9LAK9"/>
<evidence type="ECO:0000256" key="2">
    <source>
        <dbReference type="ARBA" id="ARBA00022692"/>
    </source>
</evidence>
<keyword evidence="4 6" id="KW-1133">Transmembrane helix</keyword>
<sequence length="201" mass="23821">MFFAAAVRITGPFVAMVRFMIMEDMRQFSIIYLVFLYGFSQAFFFLLKQPGQVDVIKHWRSSSHSHYHSSWMELFRMTLGAHEYEEIRNSYYHWLTQMFFVLFMILMPILLLNMLIAMMGNTYALVISESEREWTMQWAKILLELEKALSLKESKLFLSQYTLTIAPKTELEKPLTALMVIKKMSTSKAKKRKLAIDNWKL</sequence>
<reference evidence="8" key="1">
    <citation type="submission" date="2020-11" db="EMBL/GenBank/DDBJ databases">
        <authorList>
            <person name="Tran Van P."/>
        </authorList>
    </citation>
    <scope>NUCLEOTIDE SEQUENCE</scope>
</reference>
<dbReference type="InterPro" id="IPR024862">
    <property type="entry name" value="TRPV"/>
</dbReference>
<keyword evidence="2 6" id="KW-0812">Transmembrane</keyword>
<evidence type="ECO:0000313" key="9">
    <source>
        <dbReference type="Proteomes" id="UP000728032"/>
    </source>
</evidence>
<evidence type="ECO:0000256" key="3">
    <source>
        <dbReference type="ARBA" id="ARBA00022737"/>
    </source>
</evidence>
<name>A0A7R9LAK9_9ACAR</name>
<protein>
    <recommendedName>
        <fullName evidence="7">Ion transport domain-containing protein</fullName>
    </recommendedName>
</protein>
<accession>A0A7R9LAK9</accession>
<dbReference type="Pfam" id="PF00520">
    <property type="entry name" value="Ion_trans"/>
    <property type="match status" value="1"/>
</dbReference>
<dbReference type="OrthoDB" id="533508at2759"/>
<dbReference type="EMBL" id="CAJPVJ010000166">
    <property type="protein sequence ID" value="CAG2161551.1"/>
    <property type="molecule type" value="Genomic_DNA"/>
</dbReference>
<proteinExistence type="predicted"/>
<evidence type="ECO:0000256" key="5">
    <source>
        <dbReference type="ARBA" id="ARBA00023136"/>
    </source>
</evidence>
<keyword evidence="3" id="KW-0677">Repeat</keyword>
<feature type="transmembrane region" description="Helical" evidence="6">
    <location>
        <begin position="28"/>
        <end position="47"/>
    </location>
</feature>
<dbReference type="InterPro" id="IPR005821">
    <property type="entry name" value="Ion_trans_dom"/>
</dbReference>